<organism evidence="1 2">
    <name type="scientific">Methanofollis tationis</name>
    <dbReference type="NCBI Taxonomy" id="81417"/>
    <lineage>
        <taxon>Archaea</taxon>
        <taxon>Methanobacteriati</taxon>
        <taxon>Methanobacteriota</taxon>
        <taxon>Stenosarchaea group</taxon>
        <taxon>Methanomicrobia</taxon>
        <taxon>Methanomicrobiales</taxon>
        <taxon>Methanomicrobiaceae</taxon>
        <taxon>Methanofollis</taxon>
    </lineage>
</organism>
<dbReference type="RefSeq" id="WP_176788085.1">
    <property type="nucleotide sequence ID" value="NZ_JABXWR010000001.1"/>
</dbReference>
<dbReference type="EMBL" id="JABXWR010000001">
    <property type="protein sequence ID" value="NVO66385.1"/>
    <property type="molecule type" value="Genomic_DNA"/>
</dbReference>
<reference evidence="1 2" key="1">
    <citation type="submission" date="2020-06" db="EMBL/GenBank/DDBJ databases">
        <title>Methanofollis fontis sp. nov., a methanogen isolated from marine sediments near a cold seep at Four-Way Closure Ridge offshore southwestern Taiwan.</title>
        <authorList>
            <person name="Chen S.-C."/>
            <person name="Teng N.-H."/>
            <person name="Lin Y.-S."/>
            <person name="Lai M.-C."/>
            <person name="Chen H.-H."/>
            <person name="Wang C.-C."/>
        </authorList>
    </citation>
    <scope>NUCLEOTIDE SEQUENCE [LARGE SCALE GENOMIC DNA]</scope>
    <source>
        <strain evidence="1 2">DSM 2702</strain>
    </source>
</reference>
<dbReference type="Proteomes" id="UP000570823">
    <property type="component" value="Unassembled WGS sequence"/>
</dbReference>
<dbReference type="OrthoDB" id="104754at2157"/>
<sequence>MRGEMLTDAIQYEKLDQMRLDFSGYIESNISKIEDKLPVFYGHVISALDSSFPDLDVESYDAFIDAITFKLLDAATRTRESGYTEKVIESALRLKKGKNPQRGLEISVGLKMMKSGDFVHAIPYLKKYRSEDILLHTGLAYCYYALSLNEVAKFRDMKAPSDMELRAREQMIELARIHAGVAQNLPFKAEPWLDRTFWLMISCAIEWFPSQPAFIRIGLMKAKADKNREMRRQILDVAQNRFYNEMVFLREAFLFALEEGNGTDAAGVVKLMIQQYPQSVEPFYYGMLLSFRTVTKSGYHTFRKQAAENGMPPYVLGLLDLSFSLFSGLESESFARLEDMKRKYPSSAYYLDLLRYLAHDIYSGEKTRANKAKKALLDSVDDYVRQIMKCE</sequence>
<accession>A0A7K4HM86</accession>
<name>A0A7K4HM86_9EURY</name>
<comment type="caution">
    <text evidence="1">The sequence shown here is derived from an EMBL/GenBank/DDBJ whole genome shotgun (WGS) entry which is preliminary data.</text>
</comment>
<keyword evidence="2" id="KW-1185">Reference proteome</keyword>
<evidence type="ECO:0000313" key="1">
    <source>
        <dbReference type="EMBL" id="NVO66385.1"/>
    </source>
</evidence>
<protein>
    <submittedName>
        <fullName evidence="1">Uncharacterized protein</fullName>
    </submittedName>
</protein>
<gene>
    <name evidence="1" type="ORF">HWN36_03430</name>
</gene>
<evidence type="ECO:0000313" key="2">
    <source>
        <dbReference type="Proteomes" id="UP000570823"/>
    </source>
</evidence>
<dbReference type="AlphaFoldDB" id="A0A7K4HM86"/>
<proteinExistence type="predicted"/>